<dbReference type="Proteomes" id="UP000827549">
    <property type="component" value="Chromosome 7"/>
</dbReference>
<dbReference type="AlphaFoldDB" id="A0AAF1BLK5"/>
<accession>A0AAF1BLK5</accession>
<feature type="compositionally biased region" description="Basic and acidic residues" evidence="1">
    <location>
        <begin position="72"/>
        <end position="84"/>
    </location>
</feature>
<sequence length="135" mass="15577">MPASDGLQPPTYNDAERDVIKSYGGWTAFCNAHGYRPWDDEDAEDADHDDEYHVPEPEEEALHDDGQDDDGDFHYDNIDGKGDGLDFDDYREDEYEIDDYDHAADYGEDEYDDYPDYDGGGDYGEDEYDDECCEY</sequence>
<keyword evidence="3" id="KW-1185">Reference proteome</keyword>
<reference evidence="2" key="1">
    <citation type="submission" date="2023-10" db="EMBL/GenBank/DDBJ databases">
        <authorList>
            <person name="Noh H."/>
        </authorList>
    </citation>
    <scope>NUCLEOTIDE SEQUENCE</scope>
    <source>
        <strain evidence="2">DUCC4014</strain>
    </source>
</reference>
<feature type="compositionally biased region" description="Acidic residues" evidence="1">
    <location>
        <begin position="106"/>
        <end position="116"/>
    </location>
</feature>
<gene>
    <name evidence="2" type="ORF">LOC62_07G009494</name>
</gene>
<evidence type="ECO:0000313" key="2">
    <source>
        <dbReference type="EMBL" id="WOO86006.1"/>
    </source>
</evidence>
<evidence type="ECO:0000313" key="3">
    <source>
        <dbReference type="Proteomes" id="UP000827549"/>
    </source>
</evidence>
<dbReference type="GeneID" id="87812655"/>
<feature type="compositionally biased region" description="Acidic residues" evidence="1">
    <location>
        <begin position="57"/>
        <end position="71"/>
    </location>
</feature>
<protein>
    <submittedName>
        <fullName evidence="2">Uncharacterized protein</fullName>
    </submittedName>
</protein>
<name>A0AAF1BLK5_9TREE</name>
<dbReference type="RefSeq" id="XP_062632032.1">
    <property type="nucleotide sequence ID" value="XM_062776048.1"/>
</dbReference>
<feature type="compositionally biased region" description="Acidic residues" evidence="1">
    <location>
        <begin position="123"/>
        <end position="135"/>
    </location>
</feature>
<feature type="compositionally biased region" description="Acidic residues" evidence="1">
    <location>
        <begin position="85"/>
        <end position="99"/>
    </location>
</feature>
<dbReference type="EMBL" id="CP086720">
    <property type="protein sequence ID" value="WOO86006.1"/>
    <property type="molecule type" value="Genomic_DNA"/>
</dbReference>
<proteinExistence type="predicted"/>
<evidence type="ECO:0000256" key="1">
    <source>
        <dbReference type="SAM" id="MobiDB-lite"/>
    </source>
</evidence>
<feature type="compositionally biased region" description="Acidic residues" evidence="1">
    <location>
        <begin position="39"/>
        <end position="49"/>
    </location>
</feature>
<organism evidence="2 3">
    <name type="scientific">Vanrija pseudolonga</name>
    <dbReference type="NCBI Taxonomy" id="143232"/>
    <lineage>
        <taxon>Eukaryota</taxon>
        <taxon>Fungi</taxon>
        <taxon>Dikarya</taxon>
        <taxon>Basidiomycota</taxon>
        <taxon>Agaricomycotina</taxon>
        <taxon>Tremellomycetes</taxon>
        <taxon>Trichosporonales</taxon>
        <taxon>Trichosporonaceae</taxon>
        <taxon>Vanrija</taxon>
    </lineage>
</organism>
<feature type="region of interest" description="Disordered" evidence="1">
    <location>
        <begin position="34"/>
        <end position="135"/>
    </location>
</feature>